<proteinExistence type="predicted"/>
<accession>A0A8K0KPG6</accession>
<feature type="region of interest" description="Disordered" evidence="1">
    <location>
        <begin position="81"/>
        <end position="106"/>
    </location>
</feature>
<keyword evidence="3" id="KW-1185">Reference proteome</keyword>
<comment type="caution">
    <text evidence="2">The sequence shown here is derived from an EMBL/GenBank/DDBJ whole genome shotgun (WGS) entry which is preliminary data.</text>
</comment>
<reference evidence="2" key="2">
    <citation type="submission" date="2017-10" db="EMBL/GenBank/DDBJ databases">
        <title>Ladona fulva Genome sequencing and assembly.</title>
        <authorList>
            <person name="Murali S."/>
            <person name="Richards S."/>
            <person name="Bandaranaike D."/>
            <person name="Bellair M."/>
            <person name="Blankenburg K."/>
            <person name="Chao H."/>
            <person name="Dinh H."/>
            <person name="Doddapaneni H."/>
            <person name="Dugan-Rocha S."/>
            <person name="Elkadiri S."/>
            <person name="Gnanaolivu R."/>
            <person name="Hernandez B."/>
            <person name="Skinner E."/>
            <person name="Javaid M."/>
            <person name="Lee S."/>
            <person name="Li M."/>
            <person name="Ming W."/>
            <person name="Munidasa M."/>
            <person name="Muniz J."/>
            <person name="Nguyen L."/>
            <person name="Hughes D."/>
            <person name="Osuji N."/>
            <person name="Pu L.-L."/>
            <person name="Puazo M."/>
            <person name="Qu C."/>
            <person name="Quiroz J."/>
            <person name="Raj R."/>
            <person name="Weissenberger G."/>
            <person name="Xin Y."/>
            <person name="Zou X."/>
            <person name="Han Y."/>
            <person name="Worley K."/>
            <person name="Muzny D."/>
            <person name="Gibbs R."/>
        </authorList>
    </citation>
    <scope>NUCLEOTIDE SEQUENCE</scope>
    <source>
        <strain evidence="2">Sampled in the wild</strain>
    </source>
</reference>
<dbReference type="AlphaFoldDB" id="A0A8K0KPG6"/>
<dbReference type="Proteomes" id="UP000792457">
    <property type="component" value="Unassembled WGS sequence"/>
</dbReference>
<dbReference type="EMBL" id="KZ309270">
    <property type="protein sequence ID" value="KAG8238049.1"/>
    <property type="molecule type" value="Genomic_DNA"/>
</dbReference>
<evidence type="ECO:0000313" key="2">
    <source>
        <dbReference type="EMBL" id="KAG8238049.1"/>
    </source>
</evidence>
<name>A0A8K0KPG6_LADFU</name>
<organism evidence="2 3">
    <name type="scientific">Ladona fulva</name>
    <name type="common">Scarce chaser dragonfly</name>
    <name type="synonym">Libellula fulva</name>
    <dbReference type="NCBI Taxonomy" id="123851"/>
    <lineage>
        <taxon>Eukaryota</taxon>
        <taxon>Metazoa</taxon>
        <taxon>Ecdysozoa</taxon>
        <taxon>Arthropoda</taxon>
        <taxon>Hexapoda</taxon>
        <taxon>Insecta</taxon>
        <taxon>Pterygota</taxon>
        <taxon>Palaeoptera</taxon>
        <taxon>Odonata</taxon>
        <taxon>Epiprocta</taxon>
        <taxon>Anisoptera</taxon>
        <taxon>Libelluloidea</taxon>
        <taxon>Libellulidae</taxon>
        <taxon>Ladona</taxon>
    </lineage>
</organism>
<evidence type="ECO:0000256" key="1">
    <source>
        <dbReference type="SAM" id="MobiDB-lite"/>
    </source>
</evidence>
<gene>
    <name evidence="2" type="ORF">J437_LFUL013215</name>
</gene>
<sequence>MVDLTSLKKPKGKRTIEQPSTTSDKIICPIRLKNVCVQQLHAAEVGLIETPNSKRTSLLRLSLNPRFNSSASSPRLAQKYRHVEEKKRGGTREKNRELEKRKEGGQERRIESWKEEWKKRLISIYYDRRIGKQPHLELNVLYAWPPHEGCLYDLCNRQ</sequence>
<protein>
    <submittedName>
        <fullName evidence="2">Uncharacterized protein</fullName>
    </submittedName>
</protein>
<evidence type="ECO:0000313" key="3">
    <source>
        <dbReference type="Proteomes" id="UP000792457"/>
    </source>
</evidence>
<reference evidence="2" key="1">
    <citation type="submission" date="2013-04" db="EMBL/GenBank/DDBJ databases">
        <authorList>
            <person name="Qu J."/>
            <person name="Murali S.C."/>
            <person name="Bandaranaike D."/>
            <person name="Bellair M."/>
            <person name="Blankenburg K."/>
            <person name="Chao H."/>
            <person name="Dinh H."/>
            <person name="Doddapaneni H."/>
            <person name="Downs B."/>
            <person name="Dugan-Rocha S."/>
            <person name="Elkadiri S."/>
            <person name="Gnanaolivu R.D."/>
            <person name="Hernandez B."/>
            <person name="Javaid M."/>
            <person name="Jayaseelan J.C."/>
            <person name="Lee S."/>
            <person name="Li M."/>
            <person name="Ming W."/>
            <person name="Munidasa M."/>
            <person name="Muniz J."/>
            <person name="Nguyen L."/>
            <person name="Ongeri F."/>
            <person name="Osuji N."/>
            <person name="Pu L.-L."/>
            <person name="Puazo M."/>
            <person name="Qu C."/>
            <person name="Quiroz J."/>
            <person name="Raj R."/>
            <person name="Weissenberger G."/>
            <person name="Xin Y."/>
            <person name="Zou X."/>
            <person name="Han Y."/>
            <person name="Richards S."/>
            <person name="Worley K."/>
            <person name="Muzny D."/>
            <person name="Gibbs R."/>
        </authorList>
    </citation>
    <scope>NUCLEOTIDE SEQUENCE</scope>
    <source>
        <strain evidence="2">Sampled in the wild</strain>
    </source>
</reference>
<feature type="region of interest" description="Disordered" evidence="1">
    <location>
        <begin position="1"/>
        <end position="20"/>
    </location>
</feature>